<accession>A0A422MUQ2</accession>
<keyword evidence="3" id="KW-1185">Reference proteome</keyword>
<dbReference type="Proteomes" id="UP000283634">
    <property type="component" value="Unassembled WGS sequence"/>
</dbReference>
<dbReference type="Gene3D" id="2.60.120.200">
    <property type="match status" value="1"/>
</dbReference>
<dbReference type="SUPFAM" id="SSF49899">
    <property type="entry name" value="Concanavalin A-like lectins/glucanases"/>
    <property type="match status" value="1"/>
</dbReference>
<dbReference type="InterPro" id="IPR008377">
    <property type="entry name" value="Sialidase_trypan"/>
</dbReference>
<dbReference type="Gene3D" id="2.120.10.10">
    <property type="match status" value="1"/>
</dbReference>
<dbReference type="SUPFAM" id="SSF50939">
    <property type="entry name" value="Sialidases"/>
    <property type="match status" value="1"/>
</dbReference>
<dbReference type="GeneID" id="40333770"/>
<gene>
    <name evidence="2" type="ORF">TraAM80_09837</name>
</gene>
<dbReference type="InterPro" id="IPR055239">
    <property type="entry name" value="TS_C"/>
</dbReference>
<dbReference type="GO" id="GO:0004308">
    <property type="term" value="F:exo-alpha-sialidase activity"/>
    <property type="evidence" value="ECO:0007669"/>
    <property type="project" value="InterPro"/>
</dbReference>
<proteinExistence type="predicted"/>
<dbReference type="Pfam" id="PF22925">
    <property type="entry name" value="TS_C"/>
    <property type="match status" value="1"/>
</dbReference>
<dbReference type="RefSeq" id="XP_029233887.1">
    <property type="nucleotide sequence ID" value="XM_029386497.1"/>
</dbReference>
<comment type="caution">
    <text evidence="2">The sequence shown here is derived from an EMBL/GenBank/DDBJ whole genome shotgun (WGS) entry which is preliminary data.</text>
</comment>
<dbReference type="InterPro" id="IPR036278">
    <property type="entry name" value="Sialidase_sf"/>
</dbReference>
<sequence length="235" mass="26081">MLSSSLLHSNGAMYFLQEKGNYTVSSVFLSSLTDVLKTITSVLETWAEMDSFLSKSSVPTAGLVGFLSDASGDGTWNDAYRCLNATKVENGFKFTGSESYAMWPVNMWTHRCVYNFVDYAFTLVETVTIDEVPNESGRLLGASLDDKENTEFVGLSYTTEKRWGTVFNGMTTTHSSTWEPGKEYKVALMLQDNKGSVYVDGVLVGKSGHDYQRFKKRSDKISGFYLAAAKTAVRQ</sequence>
<dbReference type="AlphaFoldDB" id="A0A422MUQ2"/>
<dbReference type="OrthoDB" id="250676at2759"/>
<feature type="domain" description="Trans-sialidase C-terminal" evidence="1">
    <location>
        <begin position="59"/>
        <end position="230"/>
    </location>
</feature>
<name>A0A422MUQ2_TRYRA</name>
<evidence type="ECO:0000259" key="1">
    <source>
        <dbReference type="Pfam" id="PF22925"/>
    </source>
</evidence>
<dbReference type="InterPro" id="IPR013320">
    <property type="entry name" value="ConA-like_dom_sf"/>
</dbReference>
<organism evidence="2 3">
    <name type="scientific">Trypanosoma rangeli</name>
    <dbReference type="NCBI Taxonomy" id="5698"/>
    <lineage>
        <taxon>Eukaryota</taxon>
        <taxon>Discoba</taxon>
        <taxon>Euglenozoa</taxon>
        <taxon>Kinetoplastea</taxon>
        <taxon>Metakinetoplastina</taxon>
        <taxon>Trypanosomatida</taxon>
        <taxon>Trypanosomatidae</taxon>
        <taxon>Trypanosoma</taxon>
        <taxon>Herpetosoma</taxon>
    </lineage>
</organism>
<evidence type="ECO:0000313" key="3">
    <source>
        <dbReference type="Proteomes" id="UP000283634"/>
    </source>
</evidence>
<reference evidence="2 3" key="1">
    <citation type="journal article" date="2018" name="BMC Genomics">
        <title>Genomic comparison of Trypanosoma conorhini and Trypanosoma rangeli to Trypanosoma cruzi strains of high and low virulence.</title>
        <authorList>
            <person name="Bradwell K.R."/>
            <person name="Koparde V.N."/>
            <person name="Matveyev A.V."/>
            <person name="Serrano M.G."/>
            <person name="Alves J.M."/>
            <person name="Parikh H."/>
            <person name="Huang B."/>
            <person name="Lee V."/>
            <person name="Espinosa-Alvarez O."/>
            <person name="Ortiz P.A."/>
            <person name="Costa-Martins A.G."/>
            <person name="Teixeira M.M."/>
            <person name="Buck G.A."/>
        </authorList>
    </citation>
    <scope>NUCLEOTIDE SEQUENCE [LARGE SCALE GENOMIC DNA]</scope>
    <source>
        <strain evidence="2 3">AM80</strain>
    </source>
</reference>
<dbReference type="PRINTS" id="PR01803">
    <property type="entry name" value="TCSIALIDASE"/>
</dbReference>
<protein>
    <submittedName>
        <fullName evidence="2">Group II trans-sialidase superfamily</fullName>
    </submittedName>
</protein>
<dbReference type="EMBL" id="MKGL01000627">
    <property type="protein sequence ID" value="RNE96909.1"/>
    <property type="molecule type" value="Genomic_DNA"/>
</dbReference>
<evidence type="ECO:0000313" key="2">
    <source>
        <dbReference type="EMBL" id="RNE96909.1"/>
    </source>
</evidence>